<evidence type="ECO:0000313" key="5">
    <source>
        <dbReference type="Proteomes" id="UP000823941"/>
    </source>
</evidence>
<evidence type="ECO:0000259" key="2">
    <source>
        <dbReference type="Pfam" id="PF00326"/>
    </source>
</evidence>
<evidence type="ECO:0000256" key="1">
    <source>
        <dbReference type="SAM" id="SignalP"/>
    </source>
</evidence>
<dbReference type="PANTHER" id="PTHR11731">
    <property type="entry name" value="PROTEASE FAMILY S9B,C DIPEPTIDYL-PEPTIDASE IV-RELATED"/>
    <property type="match status" value="1"/>
</dbReference>
<name>A0ABQ7R308_PLUXY</name>
<dbReference type="InterPro" id="IPR001375">
    <property type="entry name" value="Peptidase_S9_cat"/>
</dbReference>
<dbReference type="EMBL" id="JAHIBW010000004">
    <property type="protein sequence ID" value="KAG7311671.1"/>
    <property type="molecule type" value="Genomic_DNA"/>
</dbReference>
<dbReference type="PANTHER" id="PTHR11731:SF154">
    <property type="entry name" value="VENOM DIPEPTIDYL PEPTIDASE 4-LIKE PROTEIN"/>
    <property type="match status" value="1"/>
</dbReference>
<keyword evidence="5" id="KW-1185">Reference proteome</keyword>
<reference evidence="4 5" key="1">
    <citation type="submission" date="2021-06" db="EMBL/GenBank/DDBJ databases">
        <title>A haploid diamondback moth (Plutella xylostella L.) genome assembly resolves 31 chromosomes and identifies a diamide resistance mutation.</title>
        <authorList>
            <person name="Ward C.M."/>
            <person name="Perry K.D."/>
            <person name="Baker G."/>
            <person name="Powis K."/>
            <person name="Heckel D.G."/>
            <person name="Baxter S.W."/>
        </authorList>
    </citation>
    <scope>NUCLEOTIDE SEQUENCE [LARGE SCALE GENOMIC DNA]</scope>
    <source>
        <strain evidence="4 5">LV</strain>
        <tissue evidence="4">Single pupa</tissue>
    </source>
</reference>
<gene>
    <name evidence="4" type="ORF">JYU34_002724</name>
</gene>
<dbReference type="Gene3D" id="2.140.10.30">
    <property type="entry name" value="Dipeptidylpeptidase IV, N-terminal domain"/>
    <property type="match status" value="1"/>
</dbReference>
<sequence length="742" mass="83494">MGIPNYLVILSWALSLTSYAGSSTLSLPALKTFTLEELVPPRPDLYPERLNVQWISGKEYIYTEPGIGLRKYNAETDTTSIFLANHELINLGGLSIGDFSKDGKYMLLSEAKKRIYRYSSVAEYSIYDTENQTIARIGGGPIHYVEWGSDTSLAFVRDNNVYYMPDVTTPDLVKALTTEGVPGEVYFGITDWIYEEEVFNSEGAIWFSTGGEYLAVASFNDTEVPSASYPYYGDPTDLNSQYPHIVSFKYPKAGRMNPVAALHVHKLNKLNSEPWPVPIPVNLVGTDNILGRVNWASKNILAVLWLNRRQNVSVLMNCNMDLEQCVIVKEHREPNGWIDIAEPFFDESGTKMVEIFPMYYGDRRYMHAALFDYKTLKTVDLSVGNSTVTKVLGWNLKLDTVYFIIAPSGIPWQRQLWAHSSGAARCVSCKDPACHHVVGEFAPGADYAILTCSAMNDPPRNYLFSSKDESFKLLHDNGRLRRKLSQYKLPMSLFNTLTINGERANVQLLLPPDMEPNKKYPMVVRVYAGPGSSRVRDNFDLDYSTYLAANRSFIVGSIDVRGSDVLGVEAMHAVNNALGTYEVADTLAVIRRLVSLHSFIDGARVGVWGWSYGGFASTMMLVQDQEKTLACGAAVAPVTSWLYYDTIYTERYMDTPTHNPDGYLRSDLMLRAAGLRGRRFLLAHGSGDDNVHYQNSVMLAKQLQHLDIEFEQMTYTDESHSLLGVSRHLYHTLDRFWSECFA</sequence>
<dbReference type="SUPFAM" id="SSF82171">
    <property type="entry name" value="DPP6 N-terminal domain-like"/>
    <property type="match status" value="1"/>
</dbReference>
<proteinExistence type="predicted"/>
<dbReference type="Pfam" id="PF00930">
    <property type="entry name" value="DPPIV_N"/>
    <property type="match status" value="1"/>
</dbReference>
<dbReference type="Pfam" id="PF00326">
    <property type="entry name" value="Peptidase_S9"/>
    <property type="match status" value="1"/>
</dbReference>
<feature type="domain" description="Peptidase S9 prolyl oligopeptidase catalytic" evidence="2">
    <location>
        <begin position="541"/>
        <end position="741"/>
    </location>
</feature>
<accession>A0ABQ7R308</accession>
<feature type="chain" id="PRO_5046692604" description="Venom dipeptidyl peptidase 4" evidence="1">
    <location>
        <begin position="23"/>
        <end position="742"/>
    </location>
</feature>
<organism evidence="4 5">
    <name type="scientific">Plutella xylostella</name>
    <name type="common">Diamondback moth</name>
    <name type="synonym">Plutella maculipennis</name>
    <dbReference type="NCBI Taxonomy" id="51655"/>
    <lineage>
        <taxon>Eukaryota</taxon>
        <taxon>Metazoa</taxon>
        <taxon>Ecdysozoa</taxon>
        <taxon>Arthropoda</taxon>
        <taxon>Hexapoda</taxon>
        <taxon>Insecta</taxon>
        <taxon>Pterygota</taxon>
        <taxon>Neoptera</taxon>
        <taxon>Endopterygota</taxon>
        <taxon>Lepidoptera</taxon>
        <taxon>Glossata</taxon>
        <taxon>Ditrysia</taxon>
        <taxon>Yponomeutoidea</taxon>
        <taxon>Plutellidae</taxon>
        <taxon>Plutella</taxon>
    </lineage>
</organism>
<protein>
    <recommendedName>
        <fullName evidence="6">Venom dipeptidyl peptidase 4</fullName>
    </recommendedName>
</protein>
<keyword evidence="1" id="KW-0732">Signal</keyword>
<dbReference type="SUPFAM" id="SSF53474">
    <property type="entry name" value="alpha/beta-Hydrolases"/>
    <property type="match status" value="1"/>
</dbReference>
<feature type="signal peptide" evidence="1">
    <location>
        <begin position="1"/>
        <end position="22"/>
    </location>
</feature>
<dbReference type="InterPro" id="IPR002469">
    <property type="entry name" value="Peptidase_S9B_N"/>
</dbReference>
<dbReference type="Gene3D" id="3.40.50.1820">
    <property type="entry name" value="alpha/beta hydrolase"/>
    <property type="match status" value="1"/>
</dbReference>
<dbReference type="InterPro" id="IPR050278">
    <property type="entry name" value="Serine_Prot_S9B/DPPIV"/>
</dbReference>
<feature type="domain" description="Dipeptidylpeptidase IV N-terminal" evidence="3">
    <location>
        <begin position="100"/>
        <end position="459"/>
    </location>
</feature>
<dbReference type="InterPro" id="IPR029058">
    <property type="entry name" value="AB_hydrolase_fold"/>
</dbReference>
<dbReference type="Proteomes" id="UP000823941">
    <property type="component" value="Chromosome 4"/>
</dbReference>
<evidence type="ECO:0000313" key="4">
    <source>
        <dbReference type="EMBL" id="KAG7311671.1"/>
    </source>
</evidence>
<evidence type="ECO:0000259" key="3">
    <source>
        <dbReference type="Pfam" id="PF00930"/>
    </source>
</evidence>
<comment type="caution">
    <text evidence="4">The sequence shown here is derived from an EMBL/GenBank/DDBJ whole genome shotgun (WGS) entry which is preliminary data.</text>
</comment>
<evidence type="ECO:0008006" key="6">
    <source>
        <dbReference type="Google" id="ProtNLM"/>
    </source>
</evidence>